<name>A0A2P2MWM9_RHIMU</name>
<dbReference type="AlphaFoldDB" id="A0A2P2MWM9"/>
<dbReference type="EMBL" id="GGEC01054137">
    <property type="protein sequence ID" value="MBX34621.1"/>
    <property type="molecule type" value="Transcribed_RNA"/>
</dbReference>
<organism evidence="1">
    <name type="scientific">Rhizophora mucronata</name>
    <name type="common">Asiatic mangrove</name>
    <dbReference type="NCBI Taxonomy" id="61149"/>
    <lineage>
        <taxon>Eukaryota</taxon>
        <taxon>Viridiplantae</taxon>
        <taxon>Streptophyta</taxon>
        <taxon>Embryophyta</taxon>
        <taxon>Tracheophyta</taxon>
        <taxon>Spermatophyta</taxon>
        <taxon>Magnoliopsida</taxon>
        <taxon>eudicotyledons</taxon>
        <taxon>Gunneridae</taxon>
        <taxon>Pentapetalae</taxon>
        <taxon>rosids</taxon>
        <taxon>fabids</taxon>
        <taxon>Malpighiales</taxon>
        <taxon>Rhizophoraceae</taxon>
        <taxon>Rhizophora</taxon>
    </lineage>
</organism>
<keyword evidence="1" id="KW-0808">Transferase</keyword>
<proteinExistence type="predicted"/>
<sequence length="28" mass="3239">MDAALRDITNFLFLSILKIRVLTKLFSV</sequence>
<protein>
    <submittedName>
        <fullName evidence="1">Putative LRR receptor-like serine/threonine-protein kinase At1g56130</fullName>
    </submittedName>
</protein>
<keyword evidence="1" id="KW-0675">Receptor</keyword>
<reference evidence="1" key="1">
    <citation type="submission" date="2018-02" db="EMBL/GenBank/DDBJ databases">
        <title>Rhizophora mucronata_Transcriptome.</title>
        <authorList>
            <person name="Meera S.P."/>
            <person name="Sreeshan A."/>
            <person name="Augustine A."/>
        </authorList>
    </citation>
    <scope>NUCLEOTIDE SEQUENCE</scope>
    <source>
        <tissue evidence="1">Leaf</tissue>
    </source>
</reference>
<dbReference type="GO" id="GO:0016301">
    <property type="term" value="F:kinase activity"/>
    <property type="evidence" value="ECO:0007669"/>
    <property type="project" value="UniProtKB-KW"/>
</dbReference>
<evidence type="ECO:0000313" key="1">
    <source>
        <dbReference type="EMBL" id="MBX34621.1"/>
    </source>
</evidence>
<accession>A0A2P2MWM9</accession>
<keyword evidence="1" id="KW-0418">Kinase</keyword>